<evidence type="ECO:0000256" key="6">
    <source>
        <dbReference type="ARBA" id="ARBA00023204"/>
    </source>
</evidence>
<feature type="compositionally biased region" description="Acidic residues" evidence="8">
    <location>
        <begin position="455"/>
        <end position="464"/>
    </location>
</feature>
<evidence type="ECO:0000259" key="10">
    <source>
        <dbReference type="SMART" id="SM01031"/>
    </source>
</evidence>
<dbReference type="SMART" id="SM01031">
    <property type="entry name" value="BHD_2"/>
    <property type="match status" value="1"/>
</dbReference>
<name>A0A8S3YJ85_9EUPU</name>
<dbReference type="InterPro" id="IPR018327">
    <property type="entry name" value="BHD_2"/>
</dbReference>
<dbReference type="GO" id="GO:0000111">
    <property type="term" value="C:nucleotide-excision repair factor 2 complex"/>
    <property type="evidence" value="ECO:0007669"/>
    <property type="project" value="TreeGrafter"/>
</dbReference>
<dbReference type="AlphaFoldDB" id="A0A8S3YJ85"/>
<dbReference type="InterPro" id="IPR018325">
    <property type="entry name" value="Rad4/PNGase_transGLS-fold"/>
</dbReference>
<keyword evidence="5" id="KW-0238">DNA-binding</keyword>
<feature type="compositionally biased region" description="Low complexity" evidence="8">
    <location>
        <begin position="502"/>
        <end position="514"/>
    </location>
</feature>
<comment type="caution">
    <text evidence="12">The sequence shown here is derived from an EMBL/GenBank/DDBJ whole genome shotgun (WGS) entry which is preliminary data.</text>
</comment>
<feature type="compositionally biased region" description="Basic and acidic residues" evidence="8">
    <location>
        <begin position="478"/>
        <end position="500"/>
    </location>
</feature>
<dbReference type="Gene3D" id="2.20.20.110">
    <property type="entry name" value="Rad4, beta-hairpin domain BHD1"/>
    <property type="match status" value="1"/>
</dbReference>
<dbReference type="Proteomes" id="UP000678393">
    <property type="component" value="Unassembled WGS sequence"/>
</dbReference>
<dbReference type="SUPFAM" id="SSF54001">
    <property type="entry name" value="Cysteine proteinases"/>
    <property type="match status" value="1"/>
</dbReference>
<dbReference type="Pfam" id="PF10404">
    <property type="entry name" value="BHD_2"/>
    <property type="match status" value="1"/>
</dbReference>
<dbReference type="InterPro" id="IPR038765">
    <property type="entry name" value="Papain-like_cys_pep_sf"/>
</dbReference>
<dbReference type="GO" id="GO:0005737">
    <property type="term" value="C:cytoplasm"/>
    <property type="evidence" value="ECO:0007669"/>
    <property type="project" value="TreeGrafter"/>
</dbReference>
<reference evidence="12" key="1">
    <citation type="submission" date="2021-04" db="EMBL/GenBank/DDBJ databases">
        <authorList>
            <consortium name="Molecular Ecology Group"/>
        </authorList>
    </citation>
    <scope>NUCLEOTIDE SEQUENCE</scope>
</reference>
<dbReference type="SMART" id="SM01032">
    <property type="entry name" value="BHD_3"/>
    <property type="match status" value="1"/>
</dbReference>
<dbReference type="InterPro" id="IPR042488">
    <property type="entry name" value="Rad4_BHD3_sf"/>
</dbReference>
<dbReference type="SMART" id="SM01030">
    <property type="entry name" value="BHD_1"/>
    <property type="match status" value="1"/>
</dbReference>
<keyword evidence="13" id="KW-1185">Reference proteome</keyword>
<dbReference type="Gene3D" id="3.90.260.10">
    <property type="entry name" value="Transglutaminase-like"/>
    <property type="match status" value="2"/>
</dbReference>
<feature type="compositionally biased region" description="Polar residues" evidence="8">
    <location>
        <begin position="80"/>
        <end position="99"/>
    </location>
</feature>
<dbReference type="Pfam" id="PF10403">
    <property type="entry name" value="BHD_1"/>
    <property type="match status" value="1"/>
</dbReference>
<dbReference type="GO" id="GO:0006298">
    <property type="term" value="P:mismatch repair"/>
    <property type="evidence" value="ECO:0007669"/>
    <property type="project" value="TreeGrafter"/>
</dbReference>
<keyword evidence="7" id="KW-0539">Nucleus</keyword>
<feature type="domain" description="Rad4 beta-hairpin" evidence="9">
    <location>
        <begin position="655"/>
        <end position="707"/>
    </location>
</feature>
<feature type="domain" description="Rad4 beta-hairpin" evidence="10">
    <location>
        <begin position="709"/>
        <end position="764"/>
    </location>
</feature>
<dbReference type="InterPro" id="IPR036985">
    <property type="entry name" value="Transglutaminase-like_sf"/>
</dbReference>
<dbReference type="PANTHER" id="PTHR12135:SF0">
    <property type="entry name" value="DNA REPAIR PROTEIN COMPLEMENTING XP-C CELLS"/>
    <property type="match status" value="1"/>
</dbReference>
<feature type="region of interest" description="Disordered" evidence="8">
    <location>
        <begin position="378"/>
        <end position="514"/>
    </location>
</feature>
<evidence type="ECO:0000256" key="8">
    <source>
        <dbReference type="SAM" id="MobiDB-lite"/>
    </source>
</evidence>
<feature type="non-terminal residue" evidence="12">
    <location>
        <position position="1"/>
    </location>
</feature>
<feature type="compositionally biased region" description="Basic and acidic residues" evidence="8">
    <location>
        <begin position="114"/>
        <end position="128"/>
    </location>
</feature>
<dbReference type="EMBL" id="CAJHNH020000304">
    <property type="protein sequence ID" value="CAG5116804.1"/>
    <property type="molecule type" value="Genomic_DNA"/>
</dbReference>
<evidence type="ECO:0000256" key="1">
    <source>
        <dbReference type="ARBA" id="ARBA00004123"/>
    </source>
</evidence>
<evidence type="ECO:0000256" key="7">
    <source>
        <dbReference type="ARBA" id="ARBA00023242"/>
    </source>
</evidence>
<organism evidence="12 13">
    <name type="scientific">Candidula unifasciata</name>
    <dbReference type="NCBI Taxonomy" id="100452"/>
    <lineage>
        <taxon>Eukaryota</taxon>
        <taxon>Metazoa</taxon>
        <taxon>Spiralia</taxon>
        <taxon>Lophotrochozoa</taxon>
        <taxon>Mollusca</taxon>
        <taxon>Gastropoda</taxon>
        <taxon>Heterobranchia</taxon>
        <taxon>Euthyneura</taxon>
        <taxon>Panpulmonata</taxon>
        <taxon>Eupulmonata</taxon>
        <taxon>Stylommatophora</taxon>
        <taxon>Helicina</taxon>
        <taxon>Helicoidea</taxon>
        <taxon>Geomitridae</taxon>
        <taxon>Candidula</taxon>
    </lineage>
</organism>
<evidence type="ECO:0000256" key="5">
    <source>
        <dbReference type="ARBA" id="ARBA00023125"/>
    </source>
</evidence>
<dbReference type="OrthoDB" id="300780at2759"/>
<evidence type="ECO:0000259" key="9">
    <source>
        <dbReference type="SMART" id="SM01030"/>
    </source>
</evidence>
<feature type="compositionally biased region" description="Polar residues" evidence="8">
    <location>
        <begin position="130"/>
        <end position="142"/>
    </location>
</feature>
<dbReference type="PANTHER" id="PTHR12135">
    <property type="entry name" value="DNA REPAIR PROTEIN XP-C / RAD4"/>
    <property type="match status" value="1"/>
</dbReference>
<keyword evidence="3" id="KW-0597">Phosphoprotein</keyword>
<dbReference type="InterPro" id="IPR018328">
    <property type="entry name" value="Rad4_beta-hairpin_dom3"/>
</dbReference>
<keyword evidence="4" id="KW-0227">DNA damage</keyword>
<feature type="domain" description="Rad4 beta-hairpin" evidence="11">
    <location>
        <begin position="771"/>
        <end position="845"/>
    </location>
</feature>
<dbReference type="NCBIfam" id="TIGR00605">
    <property type="entry name" value="rad4"/>
    <property type="match status" value="1"/>
</dbReference>
<dbReference type="GO" id="GO:0003684">
    <property type="term" value="F:damaged DNA binding"/>
    <property type="evidence" value="ECO:0007669"/>
    <property type="project" value="InterPro"/>
</dbReference>
<dbReference type="Pfam" id="PF10405">
    <property type="entry name" value="BHD_3"/>
    <property type="match status" value="1"/>
</dbReference>
<dbReference type="FunFam" id="3.30.70.2460:FF:000001">
    <property type="entry name" value="DNA repair protein Rad4 family"/>
    <property type="match status" value="1"/>
</dbReference>
<dbReference type="Pfam" id="PF03835">
    <property type="entry name" value="Rad4"/>
    <property type="match status" value="1"/>
</dbReference>
<dbReference type="GO" id="GO:0006289">
    <property type="term" value="P:nucleotide-excision repair"/>
    <property type="evidence" value="ECO:0007669"/>
    <property type="project" value="InterPro"/>
</dbReference>
<feature type="compositionally biased region" description="Low complexity" evidence="8">
    <location>
        <begin position="403"/>
        <end position="422"/>
    </location>
</feature>
<comment type="subcellular location">
    <subcellularLocation>
        <location evidence="1">Nucleus</location>
    </subcellularLocation>
</comment>
<evidence type="ECO:0000259" key="11">
    <source>
        <dbReference type="SMART" id="SM01032"/>
    </source>
</evidence>
<evidence type="ECO:0000256" key="4">
    <source>
        <dbReference type="ARBA" id="ARBA00022763"/>
    </source>
</evidence>
<keyword evidence="6" id="KW-0234">DNA repair</keyword>
<evidence type="ECO:0000313" key="12">
    <source>
        <dbReference type="EMBL" id="CAG5116804.1"/>
    </source>
</evidence>
<proteinExistence type="inferred from homology"/>
<evidence type="ECO:0000313" key="13">
    <source>
        <dbReference type="Proteomes" id="UP000678393"/>
    </source>
</evidence>
<accession>A0A8S3YJ85</accession>
<comment type="similarity">
    <text evidence="2">Belongs to the XPC family.</text>
</comment>
<sequence>MKHKKGTNLDEDQSQRKLRKIQSLDSSLAERKPVPTESSVNAVAVNSMKVKQRAHLPSQTDSPVENRKLGQKSKKAQVKSGETSQKTALPGSVSTISHTSPKKANIAGVLTKTLDSDKKKAISKKQESKGSNSNQDVGNSTVTLTEVDTGDPMALLMMMEGRGGNLTASKIPSVLPSAEELDEQAFTGSEGESEGMSDWEDVYDHQDRSQIPDGPVEITLELPDILKRKKRQKPDFDWKAHLERRVKRFKRQVAEDMHKAHLLCLLALGLRQNDVLNDQTVKGVLLSLLPSAYLTNKKLQVQTQVENLLLWHKRSFPQENITFCSNTKLVTTSALVEAVSQKDITDARVWILLFICLLRTVGLTVRLVLSFQPMRFKAHQSARPTSSTKPERPTSSTKSDSRAVSAKAKSEGSASSTKSNKSQPTPGKVPNRRLSQRESSKKATLKNKNVLTGDSDADDENYVSEDERADAVNSDSDFSERSVKKMKDMKKGSAAVRDDGGDSSSESDITESSLSSPVNILKDLKISSNRKILSPSTSDDEAAGGKRHGPVGHDIWLEVYFPESKKWLCFNCFKSQFGKPHTLGNSATQPLMYILGFKNDNSVKDVTARYSKQWLTHTRKNRIDPQWWTQTLLMFDTTSYNDNLLEDDEIKSQLLVQPMPTSIAEFKSHPLYALRRHLLKFEAIYPESSVPLGYIKKEPVYARECVRVLHSRDNWLKEGRLVRLNEPPYKMVKSRPKWNKPKEDPDALDLQLFGEWQTEKYIPPPAVNGKVPRNEYGNVELFKPWMLPLGTVQVRGQGLQRVAKKLNIDVAPAMVGWDSHSGFSHPVFDGFIVCEEFADTLMAAWLEDQEIQKQREQERKDKQVYDNWRRLIRGLLIRERLKTKFLQ</sequence>
<evidence type="ECO:0000256" key="3">
    <source>
        <dbReference type="ARBA" id="ARBA00022553"/>
    </source>
</evidence>
<dbReference type="FunFam" id="2.20.20.110:FF:000001">
    <property type="entry name" value="DNA repair protein complementing XP-C cells"/>
    <property type="match status" value="1"/>
</dbReference>
<dbReference type="Gene3D" id="3.30.70.2460">
    <property type="entry name" value="Rad4, beta-hairpin domain BHD3"/>
    <property type="match status" value="1"/>
</dbReference>
<feature type="compositionally biased region" description="Polar residues" evidence="8">
    <location>
        <begin position="382"/>
        <end position="398"/>
    </location>
</feature>
<protein>
    <submittedName>
        <fullName evidence="12">Uncharacterized protein</fullName>
    </submittedName>
</protein>
<dbReference type="GO" id="GO:0071942">
    <property type="term" value="C:XPC complex"/>
    <property type="evidence" value="ECO:0007669"/>
    <property type="project" value="TreeGrafter"/>
</dbReference>
<gene>
    <name evidence="12" type="ORF">CUNI_LOCUS2362</name>
</gene>
<dbReference type="InterPro" id="IPR018026">
    <property type="entry name" value="DNA_repair_Rad4-like"/>
</dbReference>
<dbReference type="InterPro" id="IPR018326">
    <property type="entry name" value="Rad4_beta-hairpin_dom1"/>
</dbReference>
<evidence type="ECO:0000256" key="2">
    <source>
        <dbReference type="ARBA" id="ARBA00009525"/>
    </source>
</evidence>
<dbReference type="GO" id="GO:0003697">
    <property type="term" value="F:single-stranded DNA binding"/>
    <property type="evidence" value="ECO:0007669"/>
    <property type="project" value="TreeGrafter"/>
</dbReference>
<dbReference type="InterPro" id="IPR004583">
    <property type="entry name" value="DNA_repair_Rad4"/>
</dbReference>
<feature type="region of interest" description="Disordered" evidence="8">
    <location>
        <begin position="1"/>
        <end position="142"/>
    </location>
</feature>